<evidence type="ECO:0000313" key="3">
    <source>
        <dbReference type="Proteomes" id="UP000187406"/>
    </source>
</evidence>
<evidence type="ECO:0000313" key="2">
    <source>
        <dbReference type="EMBL" id="GAV76516.1"/>
    </source>
</evidence>
<organism evidence="2 3">
    <name type="scientific">Cephalotus follicularis</name>
    <name type="common">Albany pitcher plant</name>
    <dbReference type="NCBI Taxonomy" id="3775"/>
    <lineage>
        <taxon>Eukaryota</taxon>
        <taxon>Viridiplantae</taxon>
        <taxon>Streptophyta</taxon>
        <taxon>Embryophyta</taxon>
        <taxon>Tracheophyta</taxon>
        <taxon>Spermatophyta</taxon>
        <taxon>Magnoliopsida</taxon>
        <taxon>eudicotyledons</taxon>
        <taxon>Gunneridae</taxon>
        <taxon>Pentapetalae</taxon>
        <taxon>rosids</taxon>
        <taxon>fabids</taxon>
        <taxon>Oxalidales</taxon>
        <taxon>Cephalotaceae</taxon>
        <taxon>Cephalotus</taxon>
    </lineage>
</organism>
<sequence>MNCCLAVLLKDCSFWAAPVTKACSWSWRNILLTRRYLIQSVLYEVRDGNSFSLWHDPWVLGDSIVNRFGERVIYDSGILRNTLTSSVIREGRWEWPTTSCDLLELNNITVAIPLPAGRDKVHWMKKGGIFSLPQAWLSLVPHSPVASWAKVVWFPKRIPKHSFCLWLTFFNGHKTLDKLHSIGVSHSDTCIFGCGQRETINHLFFSCPFIASIWNHLLTLCEHNRGSGGWDMVSAWSIQKLQGNSFKPWITKLSLAAAVYHCWVQRNNRLFRNSFCNSESVIQLIVSDVVGKCRGLDRVVDNQLNSGIFHNWNLPSSLLSAGVDTGRSWSMS</sequence>
<dbReference type="InterPro" id="IPR026960">
    <property type="entry name" value="RVT-Znf"/>
</dbReference>
<dbReference type="InParanoid" id="A0A1Q3C8A6"/>
<name>A0A1Q3C8A6_CEPFO</name>
<dbReference type="Pfam" id="PF13966">
    <property type="entry name" value="zf-RVT"/>
    <property type="match status" value="1"/>
</dbReference>
<gene>
    <name evidence="2" type="ORF">CFOL_v3_19989</name>
</gene>
<dbReference type="AlphaFoldDB" id="A0A1Q3C8A6"/>
<keyword evidence="3" id="KW-1185">Reference proteome</keyword>
<dbReference type="Proteomes" id="UP000187406">
    <property type="component" value="Unassembled WGS sequence"/>
</dbReference>
<dbReference type="EMBL" id="BDDD01001505">
    <property type="protein sequence ID" value="GAV76516.1"/>
    <property type="molecule type" value="Genomic_DNA"/>
</dbReference>
<dbReference type="PANTHER" id="PTHR33116">
    <property type="entry name" value="REVERSE TRANSCRIPTASE ZINC-BINDING DOMAIN-CONTAINING PROTEIN-RELATED-RELATED"/>
    <property type="match status" value="1"/>
</dbReference>
<reference evidence="3" key="1">
    <citation type="submission" date="2016-04" db="EMBL/GenBank/DDBJ databases">
        <title>Cephalotus genome sequencing.</title>
        <authorList>
            <person name="Fukushima K."/>
            <person name="Hasebe M."/>
            <person name="Fang X."/>
        </authorList>
    </citation>
    <scope>NUCLEOTIDE SEQUENCE [LARGE SCALE GENOMIC DNA]</scope>
    <source>
        <strain evidence="3">cv. St1</strain>
    </source>
</reference>
<protein>
    <submittedName>
        <fullName evidence="2">Zf-RVT domain-containing protein</fullName>
    </submittedName>
</protein>
<comment type="caution">
    <text evidence="2">The sequence shown here is derived from an EMBL/GenBank/DDBJ whole genome shotgun (WGS) entry which is preliminary data.</text>
</comment>
<feature type="domain" description="Reverse transcriptase zinc-binding" evidence="1">
    <location>
        <begin position="130"/>
        <end position="214"/>
    </location>
</feature>
<accession>A0A1Q3C8A6</accession>
<proteinExistence type="predicted"/>
<evidence type="ECO:0000259" key="1">
    <source>
        <dbReference type="Pfam" id="PF13966"/>
    </source>
</evidence>
<dbReference type="OrthoDB" id="10607743at2759"/>
<dbReference type="PANTHER" id="PTHR33116:SF78">
    <property type="entry name" value="OS12G0587133 PROTEIN"/>
    <property type="match status" value="1"/>
</dbReference>